<reference evidence="1" key="1">
    <citation type="submission" date="2022-07" db="EMBL/GenBank/DDBJ databases">
        <title>Genome Sequence of Phlebia brevispora.</title>
        <authorList>
            <person name="Buettner E."/>
        </authorList>
    </citation>
    <scope>NUCLEOTIDE SEQUENCE</scope>
    <source>
        <strain evidence="1">MPL23</strain>
    </source>
</reference>
<accession>A0ACC1SE69</accession>
<keyword evidence="2" id="KW-1185">Reference proteome</keyword>
<organism evidence="1 2">
    <name type="scientific">Phlebia brevispora</name>
    <dbReference type="NCBI Taxonomy" id="194682"/>
    <lineage>
        <taxon>Eukaryota</taxon>
        <taxon>Fungi</taxon>
        <taxon>Dikarya</taxon>
        <taxon>Basidiomycota</taxon>
        <taxon>Agaricomycotina</taxon>
        <taxon>Agaricomycetes</taxon>
        <taxon>Polyporales</taxon>
        <taxon>Meruliaceae</taxon>
        <taxon>Phlebia</taxon>
    </lineage>
</organism>
<gene>
    <name evidence="1" type="ORF">NM688_g6661</name>
</gene>
<dbReference type="EMBL" id="JANHOG010001408">
    <property type="protein sequence ID" value="KAJ3537583.1"/>
    <property type="molecule type" value="Genomic_DNA"/>
</dbReference>
<sequence length="674" mass="76322">MSSTFDRQIRPIYDAIDTGSNKSAIVACNKLLKKQPKNSLVKALKALALVRLQKVEESLVLSEEILAAKPTDESTLAAMSHVLRGLGRHSDIVTMYDTAWRQQPSNDDLAIQTFSANARTGNWKAAQQVAARMHKQFQEDRYLYWSVFCAVLQANDPATPPALRPVLYKLAHRLISSATIPSFVSADRFYVHLMILKELQMYDEATKLLESEMGRAVCRTSLVCDELRREIWTLKGSIKEEGQRAQDKVLKQGDRNWLEFLSVLDATFSDVASAKEVDDAAKESCKELINKTQQFLAQVADRDGMRDRSGPLALLELEVRARKYGLSTDASALYALAQSYFSQFGNKACCYEDLLPYVRFEGADLAQWTAFLETHTQTDTVDDLQRTINALKLVRYNLTQDELTPEQETKRAALYMETYSKGLKLGVDLPDTELQPADDLVLLASQTYVSLWKITNDATHLYRAVAVLEFGITKSKQSYLIRMHLIRLYQLLGAPSLALEHYRLLNAKQIQTDTVSHLILSRCSTFSLSSLGDLTYSNECMEASQIYLGNSQDTADFIVRAFVSEKYSQIPDFVALEDRLDNSLQRDIMKMEHVRMRVAHEPVTSDLVDMELIELKFIFDRLHFDNRDFDILPNYQPRIQPSFHEQTVLFGKPPGVTTMAIPLPESLHQGLPAS</sequence>
<evidence type="ECO:0000313" key="2">
    <source>
        <dbReference type="Proteomes" id="UP001148662"/>
    </source>
</evidence>
<comment type="caution">
    <text evidence="1">The sequence shown here is derived from an EMBL/GenBank/DDBJ whole genome shotgun (WGS) entry which is preliminary data.</text>
</comment>
<dbReference type="Proteomes" id="UP001148662">
    <property type="component" value="Unassembled WGS sequence"/>
</dbReference>
<name>A0ACC1SE69_9APHY</name>
<protein>
    <submittedName>
        <fullName evidence="1">Uncharacterized protein</fullName>
    </submittedName>
</protein>
<proteinExistence type="predicted"/>
<evidence type="ECO:0000313" key="1">
    <source>
        <dbReference type="EMBL" id="KAJ3537583.1"/>
    </source>
</evidence>